<name>A0A3B6VHZ6_BRAPL</name>
<evidence type="ECO:0000313" key="3">
    <source>
        <dbReference type="Proteomes" id="UP000010793"/>
    </source>
</evidence>
<dbReference type="AlphaFoldDB" id="A0A3B6VHZ6"/>
<protein>
    <submittedName>
        <fullName evidence="2">Uncharacterized protein</fullName>
    </submittedName>
</protein>
<keyword evidence="1" id="KW-1133">Transmembrane helix</keyword>
<dbReference type="EMBL" id="CP002873">
    <property type="protein sequence ID" value="AGA65546.1"/>
    <property type="molecule type" value="Genomic_DNA"/>
</dbReference>
<organism evidence="2 3">
    <name type="scientific">Brachyspira pilosicoli P43/6/78</name>
    <dbReference type="NCBI Taxonomy" id="1042417"/>
    <lineage>
        <taxon>Bacteria</taxon>
        <taxon>Pseudomonadati</taxon>
        <taxon>Spirochaetota</taxon>
        <taxon>Spirochaetia</taxon>
        <taxon>Brachyspirales</taxon>
        <taxon>Brachyspiraceae</taxon>
        <taxon>Brachyspira</taxon>
    </lineage>
</organism>
<reference evidence="2 3" key="1">
    <citation type="journal article" date="2013" name="Genome Announc.">
        <title>Complete Genome Sequence of the Porcine Strain Brachyspira pilosicoli P43/6/78(T.).</title>
        <authorList>
            <person name="Lin C."/>
            <person name="den Bakker H.C."/>
            <person name="Suzuki H."/>
            <person name="Lefebure T."/>
            <person name="Ponnala L."/>
            <person name="Sun Q."/>
            <person name="Stanhope M.J."/>
            <person name="Wiedmann M."/>
            <person name="Duhamel G.E."/>
        </authorList>
    </citation>
    <scope>NUCLEOTIDE SEQUENCE [LARGE SCALE GENOMIC DNA]</scope>
    <source>
        <strain evidence="2 3">P43/6/78</strain>
    </source>
</reference>
<gene>
    <name evidence="2" type="ORF">BPP43_00940</name>
</gene>
<evidence type="ECO:0000313" key="2">
    <source>
        <dbReference type="EMBL" id="AGA65546.1"/>
    </source>
</evidence>
<accession>A0A3B6VHZ6</accession>
<feature type="transmembrane region" description="Helical" evidence="1">
    <location>
        <begin position="6"/>
        <end position="22"/>
    </location>
</feature>
<dbReference type="KEGG" id="bpip:BPP43_00940"/>
<sequence length="87" mass="10052">MDIILYIMYFLLKVLALFGSLMKSAQRPKEVPVGAKARKRTIKFLSFLLFVRTKPHTPTSFVGIKKQKDCKHLLSSYILLMIYVFGL</sequence>
<evidence type="ECO:0000256" key="1">
    <source>
        <dbReference type="SAM" id="Phobius"/>
    </source>
</evidence>
<keyword evidence="1" id="KW-0472">Membrane</keyword>
<proteinExistence type="predicted"/>
<dbReference type="Proteomes" id="UP000010793">
    <property type="component" value="Chromosome"/>
</dbReference>
<keyword evidence="1" id="KW-0812">Transmembrane</keyword>
<keyword evidence="3" id="KW-1185">Reference proteome</keyword>